<gene>
    <name evidence="2" type="ORF">M9Y10_011183</name>
</gene>
<protein>
    <submittedName>
        <fullName evidence="2">Uncharacterized protein</fullName>
    </submittedName>
</protein>
<proteinExistence type="predicted"/>
<accession>A0ABR2IL02</accession>
<dbReference type="Proteomes" id="UP001470230">
    <property type="component" value="Unassembled WGS sequence"/>
</dbReference>
<keyword evidence="3" id="KW-1185">Reference proteome</keyword>
<keyword evidence="1" id="KW-0175">Coiled coil</keyword>
<reference evidence="2 3" key="1">
    <citation type="submission" date="2024-04" db="EMBL/GenBank/DDBJ databases">
        <title>Tritrichomonas musculus Genome.</title>
        <authorList>
            <person name="Alves-Ferreira E."/>
            <person name="Grigg M."/>
            <person name="Lorenzi H."/>
            <person name="Galac M."/>
        </authorList>
    </citation>
    <scope>NUCLEOTIDE SEQUENCE [LARGE SCALE GENOMIC DNA]</scope>
    <source>
        <strain evidence="2 3">EAF2021</strain>
    </source>
</reference>
<sequence>MKSNRLCNERVPMSSIKKSDFLKGLDEDAMNKLMNIISDFDFLISDLENSCKSQSSPNESPENIIKNIQMRHDEEVESFLSQYKQKMIEAAYLEVPEQNELLNKANGFKKADDNMNYKKYSRMSIESGEEIIQRRLNNQRKMLGDQYKKMLLAHENELKETQSQIQFENRKNTKQLNNKMNDLLIKRDKALLEVRTDYLNQWAKQFPNDDRFLMFKRFMNFFESTLQEKGIPVPKTTNVYGKKGIPQLENSRTFSKSMKRNYAANPI</sequence>
<dbReference type="EMBL" id="JAPFFF010000017">
    <property type="protein sequence ID" value="KAK8863498.1"/>
    <property type="molecule type" value="Genomic_DNA"/>
</dbReference>
<name>A0ABR2IL02_9EUKA</name>
<evidence type="ECO:0000256" key="1">
    <source>
        <dbReference type="SAM" id="Coils"/>
    </source>
</evidence>
<feature type="coiled-coil region" evidence="1">
    <location>
        <begin position="144"/>
        <end position="193"/>
    </location>
</feature>
<organism evidence="2 3">
    <name type="scientific">Tritrichomonas musculus</name>
    <dbReference type="NCBI Taxonomy" id="1915356"/>
    <lineage>
        <taxon>Eukaryota</taxon>
        <taxon>Metamonada</taxon>
        <taxon>Parabasalia</taxon>
        <taxon>Tritrichomonadida</taxon>
        <taxon>Tritrichomonadidae</taxon>
        <taxon>Tritrichomonas</taxon>
    </lineage>
</organism>
<evidence type="ECO:0000313" key="3">
    <source>
        <dbReference type="Proteomes" id="UP001470230"/>
    </source>
</evidence>
<evidence type="ECO:0000313" key="2">
    <source>
        <dbReference type="EMBL" id="KAK8863498.1"/>
    </source>
</evidence>
<comment type="caution">
    <text evidence="2">The sequence shown here is derived from an EMBL/GenBank/DDBJ whole genome shotgun (WGS) entry which is preliminary data.</text>
</comment>